<dbReference type="InterPro" id="IPR039659">
    <property type="entry name" value="SPT5"/>
</dbReference>
<dbReference type="PANTHER" id="PTHR11125">
    <property type="entry name" value="SUPPRESSOR OF TY 5"/>
    <property type="match status" value="1"/>
</dbReference>
<feature type="domain" description="KOW" evidence="2">
    <location>
        <begin position="562"/>
        <end position="589"/>
    </location>
</feature>
<comment type="caution">
    <text evidence="3">The sequence shown here is derived from an EMBL/GenBank/DDBJ whole genome shotgun (WGS) entry which is preliminary data.</text>
</comment>
<protein>
    <recommendedName>
        <fullName evidence="2">KOW domain-containing protein</fullName>
    </recommendedName>
</protein>
<dbReference type="InterPro" id="IPR008991">
    <property type="entry name" value="Translation_prot_SH3-like_sf"/>
</dbReference>
<dbReference type="Gene3D" id="2.30.30.30">
    <property type="match status" value="1"/>
</dbReference>
<evidence type="ECO:0000259" key="2">
    <source>
        <dbReference type="SMART" id="SM00739"/>
    </source>
</evidence>
<sequence>MYSRDTDNLHCSDVNSTGRTSTHANTSTNITSTGDIASPNRTYPVRDNSELTSIGLAGSSMTGNKDHIRSGGQGRIYYASMDHPLDGDAVNPDLTLKDASQMTWQFDPDSDEPMTPVPVGRAMPDKSAASSVQEKSHKRKKAKMLVGNPFVDIEAKDNDDEEDKGVEEDENDESFIDDEMVANTHRGPLHPRHTLAPVGEFDVLADNIKKRYLMGKLRGVETNSESQAVEFTAPLWEVVVNVGNEQAAVDQILRRIDAGLCGSMNTPRRVFCRSHMPGRLFIQVQKVEDARNVCNGVYGVKSNDVHFVNVIDAAKYLTEDERVETPRVDTWIQMAVAPYVGDLAYVLNVCTGITGEKPQVKVVLLPRLVYSARKCKRGNGHQERPSAIPLNHKLYLDIHGPDSIKVKKNPETSAVQGYIVKTKVKRRLEVSSSESDDEENENEGEATRDKRGRGILREPVSAQNGDLGGDQQGGEMEKDGDEFGQVLERGVAKKKTRNVMRTELEEVELDSGGFFLLKDVAYGNYEPRAVIPSRADIMKFMKCPSIQDLAKWTALQIAELSELKRGDQVKMIEGKFVGQMGYVEEVLPDHAQITLMASNTVIEAVHTSYRRHFQIGDQVRIMSGENQGICGFVTAVDDQIHTVTIWTRNKNDNVFASINDVEFAEDDCIFHAVL</sequence>
<organism evidence="3 4">
    <name type="scientific">Leucocoprinus birnbaumii</name>
    <dbReference type="NCBI Taxonomy" id="56174"/>
    <lineage>
        <taxon>Eukaryota</taxon>
        <taxon>Fungi</taxon>
        <taxon>Dikarya</taxon>
        <taxon>Basidiomycota</taxon>
        <taxon>Agaricomycotina</taxon>
        <taxon>Agaricomycetes</taxon>
        <taxon>Agaricomycetidae</taxon>
        <taxon>Agaricales</taxon>
        <taxon>Agaricineae</taxon>
        <taxon>Agaricaceae</taxon>
        <taxon>Leucocoprinus</taxon>
    </lineage>
</organism>
<name>A0AAD5VDT3_9AGAR</name>
<dbReference type="SMART" id="SM00739">
    <property type="entry name" value="KOW"/>
    <property type="match status" value="2"/>
</dbReference>
<dbReference type="GO" id="GO:0006357">
    <property type="term" value="P:regulation of transcription by RNA polymerase II"/>
    <property type="evidence" value="ECO:0007669"/>
    <property type="project" value="InterPro"/>
</dbReference>
<feature type="compositionally biased region" description="Polar residues" evidence="1">
    <location>
        <begin position="13"/>
        <end position="41"/>
    </location>
</feature>
<dbReference type="EMBL" id="JANIEX010002160">
    <property type="protein sequence ID" value="KAJ3551731.1"/>
    <property type="molecule type" value="Genomic_DNA"/>
</dbReference>
<dbReference type="SUPFAM" id="SSF50104">
    <property type="entry name" value="Translation proteins SH3-like domain"/>
    <property type="match status" value="1"/>
</dbReference>
<dbReference type="GO" id="GO:0032044">
    <property type="term" value="C:DSIF complex"/>
    <property type="evidence" value="ECO:0007669"/>
    <property type="project" value="TreeGrafter"/>
</dbReference>
<evidence type="ECO:0000313" key="4">
    <source>
        <dbReference type="Proteomes" id="UP001213000"/>
    </source>
</evidence>
<dbReference type="InterPro" id="IPR014722">
    <property type="entry name" value="Rib_uL2_dom2"/>
</dbReference>
<evidence type="ECO:0000313" key="3">
    <source>
        <dbReference type="EMBL" id="KAJ3551731.1"/>
    </source>
</evidence>
<dbReference type="InterPro" id="IPR036735">
    <property type="entry name" value="NGN_dom_sf"/>
</dbReference>
<feature type="domain" description="KOW" evidence="2">
    <location>
        <begin position="612"/>
        <end position="639"/>
    </location>
</feature>
<dbReference type="PANTHER" id="PTHR11125:SF7">
    <property type="entry name" value="TRANSCRIPTION ELONGATION FACTOR SPT5"/>
    <property type="match status" value="1"/>
</dbReference>
<dbReference type="GO" id="GO:0003729">
    <property type="term" value="F:mRNA binding"/>
    <property type="evidence" value="ECO:0007669"/>
    <property type="project" value="TreeGrafter"/>
</dbReference>
<dbReference type="GO" id="GO:0006368">
    <property type="term" value="P:transcription elongation by RNA polymerase II"/>
    <property type="evidence" value="ECO:0007669"/>
    <property type="project" value="TreeGrafter"/>
</dbReference>
<feature type="compositionally biased region" description="Acidic residues" evidence="1">
    <location>
        <begin position="434"/>
        <end position="444"/>
    </location>
</feature>
<proteinExistence type="predicted"/>
<dbReference type="AlphaFoldDB" id="A0AAD5VDT3"/>
<feature type="region of interest" description="Disordered" evidence="1">
    <location>
        <begin position="429"/>
        <end position="483"/>
    </location>
</feature>
<accession>A0AAD5VDT3</accession>
<feature type="region of interest" description="Disordered" evidence="1">
    <location>
        <begin position="153"/>
        <end position="172"/>
    </location>
</feature>
<feature type="region of interest" description="Disordered" evidence="1">
    <location>
        <begin position="121"/>
        <end position="141"/>
    </location>
</feature>
<reference evidence="3" key="1">
    <citation type="submission" date="2022-07" db="EMBL/GenBank/DDBJ databases">
        <title>Genome Sequence of Leucocoprinus birnbaumii.</title>
        <authorList>
            <person name="Buettner E."/>
        </authorList>
    </citation>
    <scope>NUCLEOTIDE SEQUENCE</scope>
    <source>
        <strain evidence="3">VT141</strain>
    </source>
</reference>
<dbReference type="Gene3D" id="3.30.70.940">
    <property type="entry name" value="NusG, N-terminal domain"/>
    <property type="match status" value="1"/>
</dbReference>
<feature type="region of interest" description="Disordered" evidence="1">
    <location>
        <begin position="1"/>
        <end position="46"/>
    </location>
</feature>
<keyword evidence="4" id="KW-1185">Reference proteome</keyword>
<dbReference type="GO" id="GO:0032784">
    <property type="term" value="P:regulation of DNA-templated transcription elongation"/>
    <property type="evidence" value="ECO:0007669"/>
    <property type="project" value="InterPro"/>
</dbReference>
<gene>
    <name evidence="3" type="ORF">NP233_g13022</name>
</gene>
<feature type="compositionally biased region" description="Basic and acidic residues" evidence="1">
    <location>
        <begin position="1"/>
        <end position="10"/>
    </location>
</feature>
<feature type="compositionally biased region" description="Acidic residues" evidence="1">
    <location>
        <begin position="157"/>
        <end position="172"/>
    </location>
</feature>
<dbReference type="Proteomes" id="UP001213000">
    <property type="component" value="Unassembled WGS sequence"/>
</dbReference>
<evidence type="ECO:0000256" key="1">
    <source>
        <dbReference type="SAM" id="MobiDB-lite"/>
    </source>
</evidence>
<dbReference type="InterPro" id="IPR005824">
    <property type="entry name" value="KOW"/>
</dbReference>